<evidence type="ECO:0000256" key="1">
    <source>
        <dbReference type="SAM" id="MobiDB-lite"/>
    </source>
</evidence>
<protein>
    <submittedName>
        <fullName evidence="3">Mucin-associated surface protein (MASP)</fullName>
    </submittedName>
</protein>
<dbReference type="EMBL" id="PRFC01000004">
    <property type="protein sequence ID" value="PWV21024.1"/>
    <property type="molecule type" value="Genomic_DNA"/>
</dbReference>
<proteinExistence type="predicted"/>
<dbReference type="VEuPathDB" id="TriTrypDB:C4B63_88g109"/>
<feature type="compositionally biased region" description="Pro residues" evidence="1">
    <location>
        <begin position="140"/>
        <end position="150"/>
    </location>
</feature>
<name>A0A2V2XR86_TRYCR</name>
<evidence type="ECO:0000313" key="4">
    <source>
        <dbReference type="Proteomes" id="UP000246078"/>
    </source>
</evidence>
<dbReference type="VEuPathDB" id="TriTrypDB:BCY84_19290"/>
<feature type="region of interest" description="Disordered" evidence="1">
    <location>
        <begin position="40"/>
        <end position="327"/>
    </location>
</feature>
<dbReference type="VEuPathDB" id="TriTrypDB:TcBrA4_0171200"/>
<gene>
    <name evidence="3" type="ORF">C3747_4g224</name>
</gene>
<dbReference type="AlphaFoldDB" id="A0A2V2XR86"/>
<evidence type="ECO:0000313" key="3">
    <source>
        <dbReference type="EMBL" id="PWV21024.1"/>
    </source>
</evidence>
<dbReference type="VEuPathDB" id="TriTrypDB:TcG_13251"/>
<accession>A0A2V2XR86</accession>
<dbReference type="VEuPathDB" id="TriTrypDB:Tc_MARK_5342"/>
<feature type="chain" id="PRO_5015962906" evidence="2">
    <location>
        <begin position="23"/>
        <end position="347"/>
    </location>
</feature>
<feature type="compositionally biased region" description="Basic and acidic residues" evidence="1">
    <location>
        <begin position="67"/>
        <end position="81"/>
    </location>
</feature>
<dbReference type="OrthoDB" id="252306at2759"/>
<dbReference type="VEuPathDB" id="TriTrypDB:TCSYLVIO_005132"/>
<feature type="compositionally biased region" description="Low complexity" evidence="1">
    <location>
        <begin position="41"/>
        <end position="50"/>
    </location>
</feature>
<dbReference type="VEuPathDB" id="TriTrypDB:TcCL_NonESM11213"/>
<feature type="signal peptide" evidence="2">
    <location>
        <begin position="1"/>
        <end position="22"/>
    </location>
</feature>
<dbReference type="VEuPathDB" id="TriTrypDB:TcCLB.508163.230"/>
<feature type="compositionally biased region" description="Polar residues" evidence="1">
    <location>
        <begin position="170"/>
        <end position="180"/>
    </location>
</feature>
<evidence type="ECO:0000256" key="2">
    <source>
        <dbReference type="SAM" id="SignalP"/>
    </source>
</evidence>
<organism evidence="3 4">
    <name type="scientific">Trypanosoma cruzi</name>
    <dbReference type="NCBI Taxonomy" id="5693"/>
    <lineage>
        <taxon>Eukaryota</taxon>
        <taxon>Discoba</taxon>
        <taxon>Euglenozoa</taxon>
        <taxon>Kinetoplastea</taxon>
        <taxon>Metakinetoplastina</taxon>
        <taxon>Trypanosomatida</taxon>
        <taxon>Trypanosomatidae</taxon>
        <taxon>Trypanosoma</taxon>
        <taxon>Schizotrypanum</taxon>
    </lineage>
</organism>
<dbReference type="Proteomes" id="UP000246078">
    <property type="component" value="Unassembled WGS sequence"/>
</dbReference>
<dbReference type="VEuPathDB" id="TriTrypDB:TCDM_10688"/>
<sequence length="347" mass="36600">MMMTGRVLLVCALCVLWCGAGGRCDEEVVEIPVGGGKVAVGSTGTSTPGSDSLDPTKGLPKVNQSTEKSEGKSLEGKEVKNDQLFVAPGVEGEDRSPSEQLEERLKNAPEQGKTKPEIQNKEQEVGQPPKSQLNVLQQPQPQPPSAPQPHTPASERGEGVGENSKGGEGQSSLGVENSGNEDPENPREEDLLKSPGTKSESSEQVQTTVPDTVPPEHKTQNEVLTPEQKTNESQSTDTSTNLPETQKENKEYSASTESTAQSTSTGSQEQETEPSTSEEPSPFEEEHSTGTKTSEDARTPDAAATEKRQTGDNEKVGDSDSSTAVSHTTSPLLLLLLVACAAAVVAA</sequence>
<dbReference type="VEuPathDB" id="TriTrypDB:TcCLB.506131.140"/>
<comment type="caution">
    <text evidence="3">The sequence shown here is derived from an EMBL/GenBank/DDBJ whole genome shotgun (WGS) entry which is preliminary data.</text>
</comment>
<dbReference type="VEuPathDB" id="TriTrypDB:C3747_4g224"/>
<keyword evidence="2" id="KW-0732">Signal</keyword>
<dbReference type="VEuPathDB" id="TriTrypDB:ECC02_009687"/>
<feature type="compositionally biased region" description="Polar residues" evidence="1">
    <location>
        <begin position="221"/>
        <end position="244"/>
    </location>
</feature>
<feature type="compositionally biased region" description="Low complexity" evidence="1">
    <location>
        <begin position="252"/>
        <end position="280"/>
    </location>
</feature>
<feature type="compositionally biased region" description="Basic and acidic residues" evidence="1">
    <location>
        <begin position="284"/>
        <end position="318"/>
    </location>
</feature>
<dbReference type="VEuPathDB" id="TriTrypDB:TcYC6_0162460"/>
<feature type="compositionally biased region" description="Basic and acidic residues" evidence="1">
    <location>
        <begin position="92"/>
        <end position="124"/>
    </location>
</feature>
<reference evidence="3 4" key="1">
    <citation type="journal article" date="2018" name="Microb. Genom.">
        <title>Expanding an expanded genome: long-read sequencing of Trypanosoma cruzi.</title>
        <authorList>
            <person name="Berna L."/>
            <person name="Rodriguez M."/>
            <person name="Chiribao M.L."/>
            <person name="Parodi-Talice A."/>
            <person name="Pita S."/>
            <person name="Rijo G."/>
            <person name="Alvarez-Valin F."/>
            <person name="Robello C."/>
        </authorList>
    </citation>
    <scope>NUCLEOTIDE SEQUENCE [LARGE SCALE GENOMIC DNA]</scope>
    <source>
        <strain evidence="3 4">TCC</strain>
    </source>
</reference>
<feature type="compositionally biased region" description="Polar residues" evidence="1">
    <location>
        <begin position="196"/>
        <end position="210"/>
    </location>
</feature>
<dbReference type="VEuPathDB" id="TriTrypDB:TcCLB.504197.20"/>